<reference evidence="3" key="3">
    <citation type="submission" date="2016-06" db="UniProtKB">
        <authorList>
            <consortium name="WormBaseParasite"/>
        </authorList>
    </citation>
    <scope>IDENTIFICATION</scope>
</reference>
<keyword evidence="2" id="KW-1185">Reference proteome</keyword>
<feature type="compositionally biased region" description="Basic and acidic residues" evidence="1">
    <location>
        <begin position="1"/>
        <end position="31"/>
    </location>
</feature>
<feature type="compositionally biased region" description="Basic and acidic residues" evidence="1">
    <location>
        <begin position="507"/>
        <end position="520"/>
    </location>
</feature>
<dbReference type="AlphaFoldDB" id="A0A183BJQ1"/>
<reference evidence="2" key="1">
    <citation type="submission" date="2013-12" db="EMBL/GenBank/DDBJ databases">
        <authorList>
            <person name="Aslett M."/>
        </authorList>
    </citation>
    <scope>NUCLEOTIDE SEQUENCE [LARGE SCALE GENOMIC DNA]</scope>
    <source>
        <strain evidence="2">Lindley</strain>
    </source>
</reference>
<feature type="compositionally biased region" description="Low complexity" evidence="1">
    <location>
        <begin position="96"/>
        <end position="115"/>
    </location>
</feature>
<feature type="region of interest" description="Disordered" evidence="1">
    <location>
        <begin position="544"/>
        <end position="618"/>
    </location>
</feature>
<accession>A0A183BJQ1</accession>
<feature type="region of interest" description="Disordered" evidence="1">
    <location>
        <begin position="96"/>
        <end position="200"/>
    </location>
</feature>
<evidence type="ECO:0000313" key="2">
    <source>
        <dbReference type="Proteomes" id="UP000050741"/>
    </source>
</evidence>
<evidence type="ECO:0000256" key="1">
    <source>
        <dbReference type="SAM" id="MobiDB-lite"/>
    </source>
</evidence>
<protein>
    <submittedName>
        <fullName evidence="3">Mediator of RNA polymerase II transcription subunit 26</fullName>
    </submittedName>
</protein>
<feature type="compositionally biased region" description="Low complexity" evidence="1">
    <location>
        <begin position="261"/>
        <end position="292"/>
    </location>
</feature>
<feature type="region of interest" description="Disordered" evidence="1">
    <location>
        <begin position="1"/>
        <end position="76"/>
    </location>
</feature>
<feature type="compositionally biased region" description="Polar residues" evidence="1">
    <location>
        <begin position="131"/>
        <end position="141"/>
    </location>
</feature>
<name>A0A183BJQ1_GLOPA</name>
<dbReference type="Proteomes" id="UP000050741">
    <property type="component" value="Unassembled WGS sequence"/>
</dbReference>
<organism evidence="2 3">
    <name type="scientific">Globodera pallida</name>
    <name type="common">Potato cyst nematode worm</name>
    <name type="synonym">Heterodera pallida</name>
    <dbReference type="NCBI Taxonomy" id="36090"/>
    <lineage>
        <taxon>Eukaryota</taxon>
        <taxon>Metazoa</taxon>
        <taxon>Ecdysozoa</taxon>
        <taxon>Nematoda</taxon>
        <taxon>Chromadorea</taxon>
        <taxon>Rhabditida</taxon>
        <taxon>Tylenchina</taxon>
        <taxon>Tylenchomorpha</taxon>
        <taxon>Tylenchoidea</taxon>
        <taxon>Heteroderidae</taxon>
        <taxon>Heteroderinae</taxon>
        <taxon>Globodera</taxon>
    </lineage>
</organism>
<feature type="compositionally biased region" description="Low complexity" evidence="1">
    <location>
        <begin position="170"/>
        <end position="184"/>
    </location>
</feature>
<evidence type="ECO:0000313" key="3">
    <source>
        <dbReference type="WBParaSite" id="GPLIN_000083000"/>
    </source>
</evidence>
<feature type="region of interest" description="Disordered" evidence="1">
    <location>
        <begin position="486"/>
        <end position="522"/>
    </location>
</feature>
<feature type="region of interest" description="Disordered" evidence="1">
    <location>
        <begin position="261"/>
        <end position="300"/>
    </location>
</feature>
<sequence>MQRRRELFGRQKTAKDNNEDSGLSRDLHSVESDSCPKSTQVDRLSEQLRRTMYIQSNKPPPPLPHPPTPTAPHWRPAFSLPRLFSQKKKDVAATTVIPPTGTVPIGPTTHTVPVVQDEPQLSPSTTTTTSAYNTGADTGQESPVEKGGGGSGTQKPSSDTVGRKNVDGRSTVAATALPPALSPAKHPARKQHVRFESDSASRLPQAMFYTSAERLAETVATQQRLLHQELSISESLMPQLQQKNKEAAQQQRWRNDVAVAAAPKQQQNQNALKQRVQQQQQYQKNPPKQQIQYPSSNQQIQQLQYPTDLPRGQIKHSQVQASHQQMQYAKVFQAGRQDVQHLNKQPKQQIQHQKDTLGQQVQYARDSAMQQVQYQAQNPKGFLTIRQQAQHLQQQQYQQVPYQKHFLGQQIQYPVNERQQIQHSNKTSCQQQQQQYPASALKQQLQCSNDVSRLQYPGNKMTLLHKTERRLTAEDVLSVDEPIIRQHPPVQRGPAGRFTSSTSSQLPRRDRTQIKRRPDGTRYVTRRPVRKRATPSLLAAVKARREQSLARERAGMSTTDDDGGSEVTGTGVPKWWARRRKPPPIPSAFSPSSLARMKPPSGDVSQSDVQKAFTVTTV</sequence>
<feature type="compositionally biased region" description="Pro residues" evidence="1">
    <location>
        <begin position="58"/>
        <end position="70"/>
    </location>
</feature>
<feature type="compositionally biased region" description="Polar residues" evidence="1">
    <location>
        <begin position="603"/>
        <end position="618"/>
    </location>
</feature>
<feature type="compositionally biased region" description="Basic and acidic residues" evidence="1">
    <location>
        <begin position="544"/>
        <end position="554"/>
    </location>
</feature>
<dbReference type="WBParaSite" id="GPLIN_000083000">
    <property type="protein sequence ID" value="GPLIN_000083000"/>
    <property type="gene ID" value="GPLIN_000083000"/>
</dbReference>
<reference evidence="2" key="2">
    <citation type="submission" date="2014-05" db="EMBL/GenBank/DDBJ databases">
        <title>The genome and life-stage specific transcriptomes of Globodera pallida elucidate key aspects of plant parasitism by a cyst nematode.</title>
        <authorList>
            <person name="Cotton J.A."/>
            <person name="Lilley C.J."/>
            <person name="Jones L.M."/>
            <person name="Kikuchi T."/>
            <person name="Reid A.J."/>
            <person name="Thorpe P."/>
            <person name="Tsai I.J."/>
            <person name="Beasley H."/>
            <person name="Blok V."/>
            <person name="Cock P.J.A."/>
            <person name="Van den Akker S.E."/>
            <person name="Holroyd N."/>
            <person name="Hunt M."/>
            <person name="Mantelin S."/>
            <person name="Naghra H."/>
            <person name="Pain A."/>
            <person name="Palomares-Rius J.E."/>
            <person name="Zarowiecki M."/>
            <person name="Berriman M."/>
            <person name="Jones J.T."/>
            <person name="Urwin P.E."/>
        </authorList>
    </citation>
    <scope>NUCLEOTIDE SEQUENCE [LARGE SCALE GENOMIC DNA]</scope>
    <source>
        <strain evidence="2">Lindley</strain>
    </source>
</reference>
<proteinExistence type="predicted"/>